<dbReference type="SUPFAM" id="SSF51261">
    <property type="entry name" value="Duplicated hybrid motif"/>
    <property type="match status" value="1"/>
</dbReference>
<dbReference type="InterPro" id="IPR050570">
    <property type="entry name" value="Cell_wall_metabolism_enzyme"/>
</dbReference>
<keyword evidence="3" id="KW-0378">Hydrolase</keyword>
<evidence type="ECO:0000256" key="2">
    <source>
        <dbReference type="ARBA" id="ARBA00022670"/>
    </source>
</evidence>
<dbReference type="Gene3D" id="3.90.1720.10">
    <property type="entry name" value="endopeptidase domain like (from Nostoc punctiforme)"/>
    <property type="match status" value="1"/>
</dbReference>
<dbReference type="InterPro" id="IPR016047">
    <property type="entry name" value="M23ase_b-sheet_dom"/>
</dbReference>
<protein>
    <submittedName>
        <fullName evidence="6">Peptidoglycan DD-metalloendopeptidase family protein</fullName>
    </submittedName>
</protein>
<comment type="similarity">
    <text evidence="1">Belongs to the peptidase C40 family.</text>
</comment>
<dbReference type="SUPFAM" id="SSF53955">
    <property type="entry name" value="Lysozyme-like"/>
    <property type="match status" value="1"/>
</dbReference>
<dbReference type="CDD" id="cd13399">
    <property type="entry name" value="Slt35-like"/>
    <property type="match status" value="1"/>
</dbReference>
<organism evidence="6 7">
    <name type="scientific">Streptodolium elevatio</name>
    <dbReference type="NCBI Taxonomy" id="3157996"/>
    <lineage>
        <taxon>Bacteria</taxon>
        <taxon>Bacillati</taxon>
        <taxon>Actinomycetota</taxon>
        <taxon>Actinomycetes</taxon>
        <taxon>Kitasatosporales</taxon>
        <taxon>Streptomycetaceae</taxon>
        <taxon>Streptodolium</taxon>
    </lineage>
</organism>
<sequence length="483" mass="51557">MTVVRILRAMALLMVLVMTTGCSILFKGDDGETVNMEPVGLNTSLIPEQYLDIVMRAGKLCPEISPEMIAAQIYQEVAGGNLDAKEWPTNLTSPAGAKGIAQFIDSTWAAYGTDGSGDNKADIWNPFDGILSMAVYDCEIVQYVKDYGSADIQSLILAAYNSGPGAVEYYRGIPPYPETQKYVKTIKKNMELLRVAVQGGPAGDFGARVVAEARKHLGVPYRWGGESPKTKNSPGGFDCSGLVKYVFGKLGVKLPRVANAQIMSETPRRIDAKDAMPGDLVGISPDGSMKGIDHIGIVLNSEQIIEAPKPGLNVRIAPISWYAGKTKFYVRYTGPGGGDGASGAKVAPLTGAKLTNGYHAPGGYANPNGWHTGIDLVMKNGSTVGAQIRAVADGEVYSATTNGSYGNQVILKHGAKLYSQYAHMLRFIVKKGQKVKAGQIIGYVGDSGNSHGAHLHFEIRTGPNYGDDISPSEWLKQNGLSYG</sequence>
<dbReference type="InterPro" id="IPR000064">
    <property type="entry name" value="NLP_P60_dom"/>
</dbReference>
<evidence type="ECO:0000259" key="5">
    <source>
        <dbReference type="PROSITE" id="PS51935"/>
    </source>
</evidence>
<keyword evidence="2" id="KW-0645">Protease</keyword>
<dbReference type="Pfam" id="PF00877">
    <property type="entry name" value="NLPC_P60"/>
    <property type="match status" value="1"/>
</dbReference>
<dbReference type="Gene3D" id="2.70.70.10">
    <property type="entry name" value="Glucose Permease (Domain IIA)"/>
    <property type="match status" value="1"/>
</dbReference>
<comment type="caution">
    <text evidence="6">The sequence shown here is derived from an EMBL/GenBank/DDBJ whole genome shotgun (WGS) entry which is preliminary data.</text>
</comment>
<keyword evidence="4" id="KW-0788">Thiol protease</keyword>
<evidence type="ECO:0000313" key="6">
    <source>
        <dbReference type="EMBL" id="MEU8131895.1"/>
    </source>
</evidence>
<dbReference type="Pfam" id="PF13406">
    <property type="entry name" value="SLT_2"/>
    <property type="match status" value="1"/>
</dbReference>
<dbReference type="CDD" id="cd12797">
    <property type="entry name" value="M23_peptidase"/>
    <property type="match status" value="1"/>
</dbReference>
<evidence type="ECO:0000313" key="7">
    <source>
        <dbReference type="Proteomes" id="UP001551482"/>
    </source>
</evidence>
<dbReference type="PROSITE" id="PS51935">
    <property type="entry name" value="NLPC_P60"/>
    <property type="match status" value="1"/>
</dbReference>
<dbReference type="PANTHER" id="PTHR21666:SF270">
    <property type="entry name" value="MUREIN HYDROLASE ACTIVATOR ENVC"/>
    <property type="match status" value="1"/>
</dbReference>
<name>A0ABV3D818_9ACTN</name>
<dbReference type="Proteomes" id="UP001551482">
    <property type="component" value="Unassembled WGS sequence"/>
</dbReference>
<dbReference type="InterPro" id="IPR011055">
    <property type="entry name" value="Dup_hybrid_motif"/>
</dbReference>
<dbReference type="PANTHER" id="PTHR21666">
    <property type="entry name" value="PEPTIDASE-RELATED"/>
    <property type="match status" value="1"/>
</dbReference>
<accession>A0ABV3D818</accession>
<evidence type="ECO:0000256" key="3">
    <source>
        <dbReference type="ARBA" id="ARBA00022801"/>
    </source>
</evidence>
<dbReference type="EMBL" id="JBEZFP010000001">
    <property type="protein sequence ID" value="MEU8131895.1"/>
    <property type="molecule type" value="Genomic_DNA"/>
</dbReference>
<dbReference type="InterPro" id="IPR023346">
    <property type="entry name" value="Lysozyme-like_dom_sf"/>
</dbReference>
<reference evidence="6 7" key="1">
    <citation type="submission" date="2024-06" db="EMBL/GenBank/DDBJ databases">
        <title>The Natural Products Discovery Center: Release of the First 8490 Sequenced Strains for Exploring Actinobacteria Biosynthetic Diversity.</title>
        <authorList>
            <person name="Kalkreuter E."/>
            <person name="Kautsar S.A."/>
            <person name="Yang D."/>
            <person name="Bader C.D."/>
            <person name="Teijaro C.N."/>
            <person name="Fluegel L."/>
            <person name="Davis C.M."/>
            <person name="Simpson J.R."/>
            <person name="Lauterbach L."/>
            <person name="Steele A.D."/>
            <person name="Gui C."/>
            <person name="Meng S."/>
            <person name="Li G."/>
            <person name="Viehrig K."/>
            <person name="Ye F."/>
            <person name="Su P."/>
            <person name="Kiefer A.F."/>
            <person name="Nichols A."/>
            <person name="Cepeda A.J."/>
            <person name="Yan W."/>
            <person name="Fan B."/>
            <person name="Jiang Y."/>
            <person name="Adhikari A."/>
            <person name="Zheng C.-J."/>
            <person name="Schuster L."/>
            <person name="Cowan T.M."/>
            <person name="Smanski M.J."/>
            <person name="Chevrette M.G."/>
            <person name="De Carvalho L.P.S."/>
            <person name="Shen B."/>
        </authorList>
    </citation>
    <scope>NUCLEOTIDE SEQUENCE [LARGE SCALE GENOMIC DNA]</scope>
    <source>
        <strain evidence="6 7">NPDC048946</strain>
    </source>
</reference>
<evidence type="ECO:0000256" key="1">
    <source>
        <dbReference type="ARBA" id="ARBA00007074"/>
    </source>
</evidence>
<dbReference type="InterPro" id="IPR038765">
    <property type="entry name" value="Papain-like_cys_pep_sf"/>
</dbReference>
<gene>
    <name evidence="6" type="ORF">AB0C36_00125</name>
</gene>
<evidence type="ECO:0000256" key="4">
    <source>
        <dbReference type="ARBA" id="ARBA00022807"/>
    </source>
</evidence>
<dbReference type="SUPFAM" id="SSF54001">
    <property type="entry name" value="Cysteine proteinases"/>
    <property type="match status" value="1"/>
</dbReference>
<dbReference type="Pfam" id="PF01551">
    <property type="entry name" value="Peptidase_M23"/>
    <property type="match status" value="1"/>
</dbReference>
<proteinExistence type="inferred from homology"/>
<feature type="domain" description="NlpC/P60" evidence="5">
    <location>
        <begin position="203"/>
        <end position="334"/>
    </location>
</feature>
<dbReference type="InterPro" id="IPR031304">
    <property type="entry name" value="SLT_2"/>
</dbReference>
<keyword evidence="7" id="KW-1185">Reference proteome</keyword>
<dbReference type="PROSITE" id="PS51257">
    <property type="entry name" value="PROKAR_LIPOPROTEIN"/>
    <property type="match status" value="1"/>
</dbReference>
<dbReference type="Gene3D" id="1.10.530.10">
    <property type="match status" value="1"/>
</dbReference>
<dbReference type="RefSeq" id="WP_358346848.1">
    <property type="nucleotide sequence ID" value="NZ_JBEZFP010000001.1"/>
</dbReference>